<reference evidence="1" key="1">
    <citation type="journal article" date="2020" name="Stud. Mycol.">
        <title>101 Dothideomycetes genomes: a test case for predicting lifestyles and emergence of pathogens.</title>
        <authorList>
            <person name="Haridas S."/>
            <person name="Albert R."/>
            <person name="Binder M."/>
            <person name="Bloem J."/>
            <person name="Labutti K."/>
            <person name="Salamov A."/>
            <person name="Andreopoulos B."/>
            <person name="Baker S."/>
            <person name="Barry K."/>
            <person name="Bills G."/>
            <person name="Bluhm B."/>
            <person name="Cannon C."/>
            <person name="Castanera R."/>
            <person name="Culley D."/>
            <person name="Daum C."/>
            <person name="Ezra D."/>
            <person name="Gonzalez J."/>
            <person name="Henrissat B."/>
            <person name="Kuo A."/>
            <person name="Liang C."/>
            <person name="Lipzen A."/>
            <person name="Lutzoni F."/>
            <person name="Magnuson J."/>
            <person name="Mondo S."/>
            <person name="Nolan M."/>
            <person name="Ohm R."/>
            <person name="Pangilinan J."/>
            <person name="Park H.-J."/>
            <person name="Ramirez L."/>
            <person name="Alfaro M."/>
            <person name="Sun H."/>
            <person name="Tritt A."/>
            <person name="Yoshinaga Y."/>
            <person name="Zwiers L.-H."/>
            <person name="Turgeon B."/>
            <person name="Goodwin S."/>
            <person name="Spatafora J."/>
            <person name="Crous P."/>
            <person name="Grigoriev I."/>
        </authorList>
    </citation>
    <scope>NUCLEOTIDE SEQUENCE</scope>
    <source>
        <strain evidence="1">CBS 627.86</strain>
    </source>
</reference>
<organism evidence="1 2">
    <name type="scientific">Lophiotrema nucula</name>
    <dbReference type="NCBI Taxonomy" id="690887"/>
    <lineage>
        <taxon>Eukaryota</taxon>
        <taxon>Fungi</taxon>
        <taxon>Dikarya</taxon>
        <taxon>Ascomycota</taxon>
        <taxon>Pezizomycotina</taxon>
        <taxon>Dothideomycetes</taxon>
        <taxon>Pleosporomycetidae</taxon>
        <taxon>Pleosporales</taxon>
        <taxon>Lophiotremataceae</taxon>
        <taxon>Lophiotrema</taxon>
    </lineage>
</organism>
<dbReference type="AlphaFoldDB" id="A0A6A5ZCC8"/>
<dbReference type="PANTHER" id="PTHR42085:SF2">
    <property type="entry name" value="F-BOX DOMAIN-CONTAINING PROTEIN"/>
    <property type="match status" value="1"/>
</dbReference>
<dbReference type="Proteomes" id="UP000799770">
    <property type="component" value="Unassembled WGS sequence"/>
</dbReference>
<sequence length="287" mass="33378">MELPFGIGNLTHLEAIEDEFSASVTPRDSGFPSDAFHFLGLPLDVRKKIYAIVLAVPVLICPRQRKTPVSDPYPISLNTVFHFYHFSFSNARVLRVNKQVHDEAKAVLYGENMFEIANLTSETIPKANFKISLFPRQYQDLIRTLTIKGRAMYAFRWILIKGHKELIKAYPALQSLDLIFEMENTQKGFAKKWARKEGEEWRPFIFRLRNALSQELYDCTGLVTCVPLWVNLRAVFAFERYDEAIDLELDQNFLDHVDKNNEEKVRQVELKRGMAEAFELFKRGFHP</sequence>
<dbReference type="OrthoDB" id="2951834at2759"/>
<dbReference type="PANTHER" id="PTHR42085">
    <property type="entry name" value="F-BOX DOMAIN-CONTAINING PROTEIN"/>
    <property type="match status" value="1"/>
</dbReference>
<dbReference type="InterPro" id="IPR038883">
    <property type="entry name" value="AN11006-like"/>
</dbReference>
<keyword evidence="2" id="KW-1185">Reference proteome</keyword>
<evidence type="ECO:0000313" key="2">
    <source>
        <dbReference type="Proteomes" id="UP000799770"/>
    </source>
</evidence>
<accession>A0A6A5ZCC8</accession>
<evidence type="ECO:0000313" key="1">
    <source>
        <dbReference type="EMBL" id="KAF2116573.1"/>
    </source>
</evidence>
<proteinExistence type="predicted"/>
<gene>
    <name evidence="1" type="ORF">BDV96DRAFT_491095</name>
</gene>
<name>A0A6A5ZCC8_9PLEO</name>
<protein>
    <submittedName>
        <fullName evidence="1">Uncharacterized protein</fullName>
    </submittedName>
</protein>
<dbReference type="EMBL" id="ML977320">
    <property type="protein sequence ID" value="KAF2116573.1"/>
    <property type="molecule type" value="Genomic_DNA"/>
</dbReference>